<evidence type="ECO:0000313" key="2">
    <source>
        <dbReference type="EMBL" id="KAF7829688.1"/>
    </source>
</evidence>
<dbReference type="Proteomes" id="UP000634136">
    <property type="component" value="Unassembled WGS sequence"/>
</dbReference>
<dbReference type="OrthoDB" id="1919305at2759"/>
<name>A0A834TWD2_9FABA</name>
<feature type="compositionally biased region" description="Basic and acidic residues" evidence="1">
    <location>
        <begin position="321"/>
        <end position="330"/>
    </location>
</feature>
<feature type="region of interest" description="Disordered" evidence="1">
    <location>
        <begin position="491"/>
        <end position="518"/>
    </location>
</feature>
<protein>
    <submittedName>
        <fullName evidence="2">Myb-like protein X</fullName>
    </submittedName>
</protein>
<feature type="compositionally biased region" description="Basic and acidic residues" evidence="1">
    <location>
        <begin position="131"/>
        <end position="157"/>
    </location>
</feature>
<feature type="compositionally biased region" description="Acidic residues" evidence="1">
    <location>
        <begin position="496"/>
        <end position="517"/>
    </location>
</feature>
<dbReference type="PANTHER" id="PTHR36005">
    <property type="entry name" value="DNA LIGASE-LIKE PROTEIN"/>
    <property type="match status" value="1"/>
</dbReference>
<feature type="compositionally biased region" description="Acidic residues" evidence="1">
    <location>
        <begin position="432"/>
        <end position="443"/>
    </location>
</feature>
<proteinExistence type="predicted"/>
<feature type="region of interest" description="Disordered" evidence="1">
    <location>
        <begin position="303"/>
        <end position="445"/>
    </location>
</feature>
<comment type="caution">
    <text evidence="2">The sequence shown here is derived from an EMBL/GenBank/DDBJ whole genome shotgun (WGS) entry which is preliminary data.</text>
</comment>
<feature type="region of interest" description="Disordered" evidence="1">
    <location>
        <begin position="131"/>
        <end position="192"/>
    </location>
</feature>
<feature type="compositionally biased region" description="Polar residues" evidence="1">
    <location>
        <begin position="658"/>
        <end position="677"/>
    </location>
</feature>
<organism evidence="2 3">
    <name type="scientific">Senna tora</name>
    <dbReference type="NCBI Taxonomy" id="362788"/>
    <lineage>
        <taxon>Eukaryota</taxon>
        <taxon>Viridiplantae</taxon>
        <taxon>Streptophyta</taxon>
        <taxon>Embryophyta</taxon>
        <taxon>Tracheophyta</taxon>
        <taxon>Spermatophyta</taxon>
        <taxon>Magnoliopsida</taxon>
        <taxon>eudicotyledons</taxon>
        <taxon>Gunneridae</taxon>
        <taxon>Pentapetalae</taxon>
        <taxon>rosids</taxon>
        <taxon>fabids</taxon>
        <taxon>Fabales</taxon>
        <taxon>Fabaceae</taxon>
        <taxon>Caesalpinioideae</taxon>
        <taxon>Cassia clade</taxon>
        <taxon>Senna</taxon>
    </lineage>
</organism>
<dbReference type="EMBL" id="JAAIUW010000005">
    <property type="protein sequence ID" value="KAF7829688.1"/>
    <property type="molecule type" value="Genomic_DNA"/>
</dbReference>
<accession>A0A834TWD2</accession>
<feature type="compositionally biased region" description="Polar residues" evidence="1">
    <location>
        <begin position="628"/>
        <end position="641"/>
    </location>
</feature>
<feature type="compositionally biased region" description="Basic and acidic residues" evidence="1">
    <location>
        <begin position="388"/>
        <end position="397"/>
    </location>
</feature>
<dbReference type="AlphaFoldDB" id="A0A834TWD2"/>
<feature type="region of interest" description="Disordered" evidence="1">
    <location>
        <begin position="21"/>
        <end position="91"/>
    </location>
</feature>
<reference evidence="2" key="1">
    <citation type="submission" date="2020-09" db="EMBL/GenBank/DDBJ databases">
        <title>Genome-Enabled Discovery of Anthraquinone Biosynthesis in Senna tora.</title>
        <authorList>
            <person name="Kang S.-H."/>
            <person name="Pandey R.P."/>
            <person name="Lee C.-M."/>
            <person name="Sim J.-S."/>
            <person name="Jeong J.-T."/>
            <person name="Choi B.-S."/>
            <person name="Jung M."/>
            <person name="Ginzburg D."/>
            <person name="Zhao K."/>
            <person name="Won S.Y."/>
            <person name="Oh T.-J."/>
            <person name="Yu Y."/>
            <person name="Kim N.-H."/>
            <person name="Lee O.R."/>
            <person name="Lee T.-H."/>
            <person name="Bashyal P."/>
            <person name="Kim T.-S."/>
            <person name="Lee W.-H."/>
            <person name="Kawkins C."/>
            <person name="Kim C.-K."/>
            <person name="Kim J.S."/>
            <person name="Ahn B.O."/>
            <person name="Rhee S.Y."/>
            <person name="Sohng J.K."/>
        </authorList>
    </citation>
    <scope>NUCLEOTIDE SEQUENCE</scope>
    <source>
        <tissue evidence="2">Leaf</tissue>
    </source>
</reference>
<feature type="compositionally biased region" description="Acidic residues" evidence="1">
    <location>
        <begin position="414"/>
        <end position="424"/>
    </location>
</feature>
<sequence length="751" mass="84196">MESEDDIELLPSSPVHERKLKRLKKVVRVPENPRRNTLDNVPSMPHANSSESDSLHSISDNPNVIDFDELNVGSGPAFDSTGDENGLSTELDASERFKEDGLGAMSVLEFDSVAAEDLGGNVEACSMEAEKVEEVGDVKTEELQKKRRSVDSFSEKREKKKKRSDGEKVKESTSNKRKAEKSLIKQERQDNLRQLRAESQRLLRETRDAAFKSIPLARNPISSILGKIRQRKLEVFKKSSSFIDDIDDGYARDVLVDDVSEHACLGDEIIDKVENGERQETFTSPADMKINLDASQIVGSADAANCSTSESSPCPVAVGSESDHEFRAPIDDTQEIYSNSQRSDARDEALNELNSPLEVFEPSIPTMNLKLDSAPPDDVSSDEEDNDKENTDPHPHGSADLSPPSGDPVKAFVDEEAEEEDNSDNDLMRFQEDEDDDEDDAEELNNMIATEFEENLIDRERRDQLHQQWLEQQDAAGMDNLLQKLNCGSKLRDTSIDEEEDEESNETENESENEVEEYAAQPNAARINLEKVKQMIPQMFTDKDDAYVSSDDEETEKRLAKQCLFDRTEEQATFLSPAEDEGCREVFSLIKKLNIVPDTKRKGRTASFLDTPLIGQNINISSKSSFLNRASNHSMPSSQKRGPNKARSFIFGRDDSNSRTSITMSEDSSDTIQRESQLPKTVRAKFKSNTQNKYNALNSASEKSGTSLLEILRKSSLHAERRVRNDVVQQTESAFAAFKLTKKPIKTEGRV</sequence>
<feature type="compositionally biased region" description="Basic and acidic residues" evidence="1">
    <location>
        <begin position="180"/>
        <end position="192"/>
    </location>
</feature>
<feature type="compositionally biased region" description="Basic and acidic residues" evidence="1">
    <location>
        <begin position="164"/>
        <end position="174"/>
    </location>
</feature>
<evidence type="ECO:0000256" key="1">
    <source>
        <dbReference type="SAM" id="MobiDB-lite"/>
    </source>
</evidence>
<dbReference type="PANTHER" id="PTHR36005:SF1">
    <property type="entry name" value="DNA LIGASE-LIKE PROTEIN"/>
    <property type="match status" value="1"/>
</dbReference>
<keyword evidence="3" id="KW-1185">Reference proteome</keyword>
<evidence type="ECO:0000313" key="3">
    <source>
        <dbReference type="Proteomes" id="UP000634136"/>
    </source>
</evidence>
<gene>
    <name evidence="2" type="ORF">G2W53_012021</name>
</gene>
<feature type="region of interest" description="Disordered" evidence="1">
    <location>
        <begin position="628"/>
        <end position="677"/>
    </location>
</feature>
<feature type="compositionally biased region" description="Low complexity" evidence="1">
    <location>
        <begin position="49"/>
        <end position="59"/>
    </location>
</feature>